<dbReference type="EMBL" id="CAJVPJ010000364">
    <property type="protein sequence ID" value="CAG8516556.1"/>
    <property type="molecule type" value="Genomic_DNA"/>
</dbReference>
<keyword evidence="2" id="KW-1185">Reference proteome</keyword>
<proteinExistence type="predicted"/>
<evidence type="ECO:0000313" key="1">
    <source>
        <dbReference type="EMBL" id="CAG8516556.1"/>
    </source>
</evidence>
<dbReference type="OrthoDB" id="2426789at2759"/>
<sequence length="148" mass="16710">MISDVMTTGIGAPEDDVNGEVVVKLTIVVLVYAPPDDKKLDLRWLLAHTIENLSSQNLYDPKSLNSNGNPSEYSFQSEFATILRHLFQLAYPLLGYKTIVEVKEYDEKGKRTQRLHILICNGSPYLHMALSLWLQQVKVTLSTTVKDC</sequence>
<dbReference type="Proteomes" id="UP000789572">
    <property type="component" value="Unassembled WGS sequence"/>
</dbReference>
<reference evidence="1" key="1">
    <citation type="submission" date="2021-06" db="EMBL/GenBank/DDBJ databases">
        <authorList>
            <person name="Kallberg Y."/>
            <person name="Tangrot J."/>
            <person name="Rosling A."/>
        </authorList>
    </citation>
    <scope>NUCLEOTIDE SEQUENCE</scope>
    <source>
        <strain evidence="1">IA702</strain>
    </source>
</reference>
<evidence type="ECO:0000313" key="2">
    <source>
        <dbReference type="Proteomes" id="UP000789572"/>
    </source>
</evidence>
<name>A0A9N9A3P4_9GLOM</name>
<organism evidence="1 2">
    <name type="scientific">Paraglomus occultum</name>
    <dbReference type="NCBI Taxonomy" id="144539"/>
    <lineage>
        <taxon>Eukaryota</taxon>
        <taxon>Fungi</taxon>
        <taxon>Fungi incertae sedis</taxon>
        <taxon>Mucoromycota</taxon>
        <taxon>Glomeromycotina</taxon>
        <taxon>Glomeromycetes</taxon>
        <taxon>Paraglomerales</taxon>
        <taxon>Paraglomeraceae</taxon>
        <taxon>Paraglomus</taxon>
    </lineage>
</organism>
<comment type="caution">
    <text evidence="1">The sequence shown here is derived from an EMBL/GenBank/DDBJ whole genome shotgun (WGS) entry which is preliminary data.</text>
</comment>
<gene>
    <name evidence="1" type="ORF">POCULU_LOCUS3351</name>
</gene>
<protein>
    <submittedName>
        <fullName evidence="1">726_t:CDS:1</fullName>
    </submittedName>
</protein>
<accession>A0A9N9A3P4</accession>
<dbReference type="AlphaFoldDB" id="A0A9N9A3P4"/>